<dbReference type="InterPro" id="IPR050984">
    <property type="entry name" value="Gfo/Idh/MocA_domain"/>
</dbReference>
<evidence type="ECO:0000313" key="5">
    <source>
        <dbReference type="Proteomes" id="UP001170624"/>
    </source>
</evidence>
<dbReference type="SUPFAM" id="SSF51735">
    <property type="entry name" value="NAD(P)-binding Rossmann-fold domains"/>
    <property type="match status" value="1"/>
</dbReference>
<accession>A0AAW7Y8B9</accession>
<name>A0AAW7Y8B9_9GAMM</name>
<dbReference type="InterPro" id="IPR036291">
    <property type="entry name" value="NAD(P)-bd_dom_sf"/>
</dbReference>
<dbReference type="Proteomes" id="UP001170624">
    <property type="component" value="Unassembled WGS sequence"/>
</dbReference>
<dbReference type="Gene3D" id="3.30.360.10">
    <property type="entry name" value="Dihydrodipicolinate Reductase, domain 2"/>
    <property type="match status" value="1"/>
</dbReference>
<dbReference type="RefSeq" id="WP_303500957.1">
    <property type="nucleotide sequence ID" value="NZ_JAUOPU010000026.1"/>
</dbReference>
<reference evidence="4" key="1">
    <citation type="submission" date="2023-07" db="EMBL/GenBank/DDBJ databases">
        <title>Genome content predicts the carbon catabolic preferences of heterotrophic bacteria.</title>
        <authorList>
            <person name="Gralka M."/>
        </authorList>
    </citation>
    <scope>NUCLEOTIDE SEQUENCE</scope>
    <source>
        <strain evidence="4">G2M05</strain>
    </source>
</reference>
<evidence type="ECO:0000259" key="3">
    <source>
        <dbReference type="Pfam" id="PF01408"/>
    </source>
</evidence>
<dbReference type="EMBL" id="JAUOPU010000026">
    <property type="protein sequence ID" value="MDO6544569.1"/>
    <property type="molecule type" value="Genomic_DNA"/>
</dbReference>
<dbReference type="PANTHER" id="PTHR22604">
    <property type="entry name" value="OXIDOREDUCTASES"/>
    <property type="match status" value="1"/>
</dbReference>
<evidence type="ECO:0000256" key="1">
    <source>
        <dbReference type="ARBA" id="ARBA00010928"/>
    </source>
</evidence>
<dbReference type="Pfam" id="PF01408">
    <property type="entry name" value="GFO_IDH_MocA"/>
    <property type="match status" value="1"/>
</dbReference>
<comment type="similarity">
    <text evidence="1">Belongs to the Gfo/Idh/MocA family.</text>
</comment>
<dbReference type="PANTHER" id="PTHR22604:SF105">
    <property type="entry name" value="TRANS-1,2-DIHYDROBENZENE-1,2-DIOL DEHYDROGENASE"/>
    <property type="match status" value="1"/>
</dbReference>
<dbReference type="Gene3D" id="3.40.50.720">
    <property type="entry name" value="NAD(P)-binding Rossmann-like Domain"/>
    <property type="match status" value="1"/>
</dbReference>
<dbReference type="GO" id="GO:0000166">
    <property type="term" value="F:nucleotide binding"/>
    <property type="evidence" value="ECO:0007669"/>
    <property type="project" value="InterPro"/>
</dbReference>
<feature type="domain" description="Gfo/Idh/MocA-like oxidoreductase N-terminal" evidence="3">
    <location>
        <begin position="8"/>
        <end position="125"/>
    </location>
</feature>
<evidence type="ECO:0000313" key="4">
    <source>
        <dbReference type="EMBL" id="MDO6544569.1"/>
    </source>
</evidence>
<keyword evidence="2" id="KW-0560">Oxidoreductase</keyword>
<organism evidence="4 5">
    <name type="scientific">Photobacterium sanguinicancri</name>
    <dbReference type="NCBI Taxonomy" id="875932"/>
    <lineage>
        <taxon>Bacteria</taxon>
        <taxon>Pseudomonadati</taxon>
        <taxon>Pseudomonadota</taxon>
        <taxon>Gammaproteobacteria</taxon>
        <taxon>Vibrionales</taxon>
        <taxon>Vibrionaceae</taxon>
        <taxon>Photobacterium</taxon>
    </lineage>
</organism>
<protein>
    <submittedName>
        <fullName evidence="4">Gfo/Idh/MocA family oxidoreductase</fullName>
    </submittedName>
</protein>
<dbReference type="SUPFAM" id="SSF55347">
    <property type="entry name" value="Glyceraldehyde-3-phosphate dehydrogenase-like, C-terminal domain"/>
    <property type="match status" value="1"/>
</dbReference>
<comment type="caution">
    <text evidence="4">The sequence shown here is derived from an EMBL/GenBank/DDBJ whole genome shotgun (WGS) entry which is preliminary data.</text>
</comment>
<dbReference type="AlphaFoldDB" id="A0AAW7Y8B9"/>
<proteinExistence type="inferred from homology"/>
<gene>
    <name evidence="4" type="ORF">Q4568_18680</name>
</gene>
<dbReference type="GO" id="GO:0016491">
    <property type="term" value="F:oxidoreductase activity"/>
    <property type="evidence" value="ECO:0007669"/>
    <property type="project" value="UniProtKB-KW"/>
</dbReference>
<evidence type="ECO:0000256" key="2">
    <source>
        <dbReference type="ARBA" id="ARBA00023002"/>
    </source>
</evidence>
<sequence>MSQTTRKVRWGIAGLGNIAKRFATALTKHCEHGELHAVAARDLARAEAFSETFACPVSYGSYDEMAKDPNIDAVYIATVHPFHQPLAELFLSHKKHVLVEKPAFTNLEDWLKMSALADQHGVMLREAMKTVVFPAYQALKSFLVTNNLQLTSIEASFGNEHEYDPELFIFNPNLAGGATLDVGVYGLWLYCDLCLTLGVDVPEPSVDMSSSIVQSQVDTEACFSFTGEIDGKISASIVNNLPRDAILRGDQLTITIRDKWWNPDVIDIEYHGESMTIEHQVKGNGFEFEIDHFSRRLLEEDSVPDILLPQVTTQVLSIMECGLTDAGYGHLTQAYSVEK</sequence>
<dbReference type="InterPro" id="IPR000683">
    <property type="entry name" value="Gfo/Idh/MocA-like_OxRdtase_N"/>
</dbReference>